<evidence type="ECO:0000259" key="2">
    <source>
        <dbReference type="Pfam" id="PF13472"/>
    </source>
</evidence>
<feature type="region of interest" description="Disordered" evidence="1">
    <location>
        <begin position="244"/>
        <end position="276"/>
    </location>
</feature>
<dbReference type="InterPro" id="IPR013830">
    <property type="entry name" value="SGNH_hydro"/>
</dbReference>
<dbReference type="CDD" id="cd01832">
    <property type="entry name" value="SGNH_hydrolase_like_1"/>
    <property type="match status" value="1"/>
</dbReference>
<sequence length="276" mass="30796">MSDTQTAPLHPWRRFVAIGDSFTEGIGDPDPNVPGGVRGWADRVAEELGRTCPDFAYANLAIRGRLYKQIIEEQLEPAIDLKPDLVSFFAGGNDVIRRGDPDAIASDIEVAVAQLAETGTDIILWTGPDVGNTPVLNLIRGRSAIYNENMRTIAKRYNTFVVDLWATRQLVHEGMWAEDRLHFSPLGHHTIAREVLATLDVPNELREFKPHDPPQRTWRQDAEKDLVWARDHLGPWVMRRIRGESSGDAVHPKRPEASPVFGEGMPPGSASREAED</sequence>
<reference evidence="3 4" key="1">
    <citation type="submission" date="2015-06" db="EMBL/GenBank/DDBJ databases">
        <title>Investigation of pathophysiology for high-risk pregnancy and development of treatment modality based on it.</title>
        <authorList>
            <person name="Kim B.-C."/>
            <person name="Lim S."/>
        </authorList>
    </citation>
    <scope>NUCLEOTIDE SEQUENCE [LARGE SCALE GENOMIC DNA]</scope>
    <source>
        <strain evidence="3 4">AD1-86</strain>
    </source>
</reference>
<feature type="domain" description="SGNH hydrolase-type esterase" evidence="2">
    <location>
        <begin position="17"/>
        <end position="188"/>
    </location>
</feature>
<evidence type="ECO:0000313" key="3">
    <source>
        <dbReference type="EMBL" id="ANP28501.1"/>
    </source>
</evidence>
<protein>
    <recommendedName>
        <fullName evidence="2">SGNH hydrolase-type esterase domain-containing protein</fullName>
    </recommendedName>
</protein>
<dbReference type="EMBL" id="CP012117">
    <property type="protein sequence ID" value="ANP28501.1"/>
    <property type="molecule type" value="Genomic_DNA"/>
</dbReference>
<dbReference type="Pfam" id="PF13472">
    <property type="entry name" value="Lipase_GDSL_2"/>
    <property type="match status" value="1"/>
</dbReference>
<name>A0A1B0ZKH5_9MICO</name>
<dbReference type="KEGG" id="dva:DAD186_19510"/>
<evidence type="ECO:0000256" key="1">
    <source>
        <dbReference type="SAM" id="MobiDB-lite"/>
    </source>
</evidence>
<dbReference type="InterPro" id="IPR036514">
    <property type="entry name" value="SGNH_hydro_sf"/>
</dbReference>
<proteinExistence type="predicted"/>
<dbReference type="PATRIC" id="fig|1630135.4.peg.1947"/>
<dbReference type="AlphaFoldDB" id="A0A1B0ZKH5"/>
<evidence type="ECO:0000313" key="4">
    <source>
        <dbReference type="Proteomes" id="UP000092596"/>
    </source>
</evidence>
<dbReference type="SUPFAM" id="SSF52266">
    <property type="entry name" value="SGNH hydrolase"/>
    <property type="match status" value="1"/>
</dbReference>
<dbReference type="Proteomes" id="UP000092596">
    <property type="component" value="Chromosome"/>
</dbReference>
<gene>
    <name evidence="3" type="ORF">DAD186_19510</name>
</gene>
<dbReference type="PANTHER" id="PTHR43784:SF2">
    <property type="entry name" value="GDSL-LIKE LIPASE_ACYLHYDROLASE, PUTATIVE (AFU_ORTHOLOGUE AFUA_2G00820)-RELATED"/>
    <property type="match status" value="1"/>
</dbReference>
<dbReference type="PANTHER" id="PTHR43784">
    <property type="entry name" value="GDSL-LIKE LIPASE/ACYLHYDROLASE, PUTATIVE (AFU_ORTHOLOGUE AFUA_2G00820)-RELATED"/>
    <property type="match status" value="1"/>
</dbReference>
<dbReference type="RefSeq" id="WP_065248477.1">
    <property type="nucleotide sequence ID" value="NZ_CP012117.1"/>
</dbReference>
<accession>A0A1B0ZKH5</accession>
<organism evidence="3 4">
    <name type="scientific">Dermabacter vaginalis</name>
    <dbReference type="NCBI Taxonomy" id="1630135"/>
    <lineage>
        <taxon>Bacteria</taxon>
        <taxon>Bacillati</taxon>
        <taxon>Actinomycetota</taxon>
        <taxon>Actinomycetes</taxon>
        <taxon>Micrococcales</taxon>
        <taxon>Dermabacteraceae</taxon>
        <taxon>Dermabacter</taxon>
    </lineage>
</organism>
<dbReference type="STRING" id="1630135.DAD186_19510"/>
<feature type="compositionally biased region" description="Basic and acidic residues" evidence="1">
    <location>
        <begin position="244"/>
        <end position="256"/>
    </location>
</feature>
<dbReference type="Gene3D" id="3.40.50.1110">
    <property type="entry name" value="SGNH hydrolase"/>
    <property type="match status" value="1"/>
</dbReference>
<dbReference type="InterPro" id="IPR053140">
    <property type="entry name" value="GDSL_Rv0518-like"/>
</dbReference>